<dbReference type="Pfam" id="PF04264">
    <property type="entry name" value="YceI"/>
    <property type="match status" value="1"/>
</dbReference>
<dbReference type="EMBL" id="BPQH01000006">
    <property type="protein sequence ID" value="GJD49666.1"/>
    <property type="molecule type" value="Genomic_DNA"/>
</dbReference>
<comment type="caution">
    <text evidence="3">The sequence shown here is derived from an EMBL/GenBank/DDBJ whole genome shotgun (WGS) entry which is preliminary data.</text>
</comment>
<gene>
    <name evidence="3" type="primary">yceI_2</name>
    <name evidence="3" type="ORF">OPKNFCMD_2399</name>
</gene>
<accession>A0ABQ4QWD2</accession>
<protein>
    <submittedName>
        <fullName evidence="3">Protein YceI</fullName>
    </submittedName>
</protein>
<evidence type="ECO:0000256" key="1">
    <source>
        <dbReference type="SAM" id="SignalP"/>
    </source>
</evidence>
<keyword evidence="1" id="KW-0732">Signal</keyword>
<reference evidence="3" key="1">
    <citation type="journal article" date="2021" name="Front. Microbiol.">
        <title>Comprehensive Comparative Genomics and Phenotyping of Methylobacterium Species.</title>
        <authorList>
            <person name="Alessa O."/>
            <person name="Ogura Y."/>
            <person name="Fujitani Y."/>
            <person name="Takami H."/>
            <person name="Hayashi T."/>
            <person name="Sahin N."/>
            <person name="Tani A."/>
        </authorList>
    </citation>
    <scope>NUCLEOTIDE SEQUENCE</scope>
    <source>
        <strain evidence="3">KCTC 52305</strain>
    </source>
</reference>
<evidence type="ECO:0000259" key="2">
    <source>
        <dbReference type="SMART" id="SM00867"/>
    </source>
</evidence>
<feature type="chain" id="PRO_5046101946" evidence="1">
    <location>
        <begin position="22"/>
        <end position="188"/>
    </location>
</feature>
<proteinExistence type="predicted"/>
<dbReference type="RefSeq" id="WP_128563715.1">
    <property type="nucleotide sequence ID" value="NZ_BPQH01000006.1"/>
</dbReference>
<organism evidence="3 4">
    <name type="scientific">Methylobacterium crusticola</name>
    <dbReference type="NCBI Taxonomy" id="1697972"/>
    <lineage>
        <taxon>Bacteria</taxon>
        <taxon>Pseudomonadati</taxon>
        <taxon>Pseudomonadota</taxon>
        <taxon>Alphaproteobacteria</taxon>
        <taxon>Hyphomicrobiales</taxon>
        <taxon>Methylobacteriaceae</taxon>
        <taxon>Methylobacterium</taxon>
    </lineage>
</organism>
<dbReference type="InterPro" id="IPR007372">
    <property type="entry name" value="Lipid/polyisoprenoid-bd_YceI"/>
</dbReference>
<dbReference type="PANTHER" id="PTHR34406">
    <property type="entry name" value="PROTEIN YCEI"/>
    <property type="match status" value="1"/>
</dbReference>
<feature type="domain" description="Lipid/polyisoprenoid-binding YceI-like" evidence="2">
    <location>
        <begin position="23"/>
        <end position="183"/>
    </location>
</feature>
<evidence type="ECO:0000313" key="3">
    <source>
        <dbReference type="EMBL" id="GJD49666.1"/>
    </source>
</evidence>
<dbReference type="InterPro" id="IPR036761">
    <property type="entry name" value="TTHA0802/YceI-like_sf"/>
</dbReference>
<feature type="signal peptide" evidence="1">
    <location>
        <begin position="1"/>
        <end position="21"/>
    </location>
</feature>
<dbReference type="PANTHER" id="PTHR34406:SF1">
    <property type="entry name" value="PROTEIN YCEI"/>
    <property type="match status" value="1"/>
</dbReference>
<dbReference type="SMART" id="SM00867">
    <property type="entry name" value="YceI"/>
    <property type="match status" value="1"/>
</dbReference>
<dbReference type="Gene3D" id="2.40.128.110">
    <property type="entry name" value="Lipid/polyisoprenoid-binding, YceI-like"/>
    <property type="match status" value="1"/>
</dbReference>
<sequence>MIRTRLALALALALVPAAGRAADWTVDPGKSRLGFTGTQVGVPFKGRFSRFEAQISFDPQKPEAGRAVVLVDLTSAETGDVQRDEALPQSDWFDAKSAKQARFEATRFVPKGGDAYDAVGTLTIRGARRDVTLPFRLALDGDTAHATGHLDLVRTQFGVGQGAWTSGQWVALEVGVDIDVTARARPGG</sequence>
<evidence type="ECO:0000313" key="4">
    <source>
        <dbReference type="Proteomes" id="UP001055167"/>
    </source>
</evidence>
<name>A0ABQ4QWD2_9HYPH</name>
<dbReference type="Proteomes" id="UP001055167">
    <property type="component" value="Unassembled WGS sequence"/>
</dbReference>
<keyword evidence="4" id="KW-1185">Reference proteome</keyword>
<reference evidence="3" key="2">
    <citation type="submission" date="2021-08" db="EMBL/GenBank/DDBJ databases">
        <authorList>
            <person name="Tani A."/>
            <person name="Ola A."/>
            <person name="Ogura Y."/>
            <person name="Katsura K."/>
            <person name="Hayashi T."/>
        </authorList>
    </citation>
    <scope>NUCLEOTIDE SEQUENCE</scope>
    <source>
        <strain evidence="3">KCTC 52305</strain>
    </source>
</reference>
<dbReference type="SUPFAM" id="SSF101874">
    <property type="entry name" value="YceI-like"/>
    <property type="match status" value="1"/>
</dbReference>